<dbReference type="Proteomes" id="UP001303407">
    <property type="component" value="Chromosome"/>
</dbReference>
<gene>
    <name evidence="2" type="ORF">RHP49_08285</name>
</gene>
<evidence type="ECO:0000313" key="2">
    <source>
        <dbReference type="EMBL" id="WNH14237.1"/>
    </source>
</evidence>
<proteinExistence type="predicted"/>
<dbReference type="RefSeq" id="WP_415864243.1">
    <property type="nucleotide sequence ID" value="NZ_CP134536.1"/>
</dbReference>
<sequence length="674" mass="69965">MKNVFVKFFGIAAVFAAITLTSCDSEDPNPIGKENTEVIANLEAGILKGTLKEDYILSASTAYSLTGSFIIDNGATLNIPAGTKILADNGGTDVYIAVLMGGQININGTPGNPVVMSSANGNPGDWGGLTLCGKATTTAGANAQAEVGGFIYGGTDDTDSSGIIRYLQIVGTGAQISLDSQYNGISFYAVGSGTLVDNVAVINGEDDGVEFFGGTVSVSNLYLQDNWDDSIDWTEGWNGSVTNAYITHTSALVEGFSTVFEGDKDNGNPKFNNITAVSTVGGTALQFKLTSGGTIDGLTLIGYDLDLNMKDGAPTSSVIFNDGYTPVAMVEDDDTTPDVDESIFDFALNTTAVPTITADDFPWVSSDISFESSLLQGAVTGNVTLDASVNYTLNSSYIVQSGAKLTIPAGTKITARDGGTGVYIAVLQGGEIDIQGTATNPVVISSADANTGDWGGLTICGNATTTAGVNAKAEIGGFIYGGTNDTESSGSVTYLVLKGTGAQINSESQYNGVSLYAVGSGTTLENISVIDGEDDGIEFFGGTVSVTNIYLENNFDDAIDWTEGWNGTVTNAYISHTLADFSTAFEGDKDNGNPKFVNVTAISTVGGTALQFKKQSGGTITNLYLEGYDKNIDMKDDGPLANVIIDGNAATTTDAYNTGTKVDISTWTWRNASL</sequence>
<protein>
    <submittedName>
        <fullName evidence="2">Uncharacterized protein</fullName>
    </submittedName>
</protein>
<dbReference type="PROSITE" id="PS51257">
    <property type="entry name" value="PROKAR_LIPOPROTEIN"/>
    <property type="match status" value="1"/>
</dbReference>
<feature type="chain" id="PRO_5046802213" evidence="1">
    <location>
        <begin position="17"/>
        <end position="674"/>
    </location>
</feature>
<keyword evidence="3" id="KW-1185">Reference proteome</keyword>
<dbReference type="PANTHER" id="PTHR41339">
    <property type="entry name" value="LIPL48"/>
    <property type="match status" value="1"/>
</dbReference>
<dbReference type="EMBL" id="CP134536">
    <property type="protein sequence ID" value="WNH14237.1"/>
    <property type="molecule type" value="Genomic_DNA"/>
</dbReference>
<dbReference type="PANTHER" id="PTHR41339:SF1">
    <property type="entry name" value="SECRETED PROTEIN"/>
    <property type="match status" value="1"/>
</dbReference>
<reference evidence="2 3" key="1">
    <citation type="submission" date="2023-09" db="EMBL/GenBank/DDBJ databases">
        <title>Thalassobella suaedae gen. nov., sp. nov., a marine bacterium of the family Flavobacteriaceae isolated from a halophyte Suaeda japonica.</title>
        <authorList>
            <person name="Lee S.Y."/>
            <person name="Hwang C.Y."/>
        </authorList>
    </citation>
    <scope>NUCLEOTIDE SEQUENCE [LARGE SCALE GENOMIC DNA]</scope>
    <source>
        <strain evidence="2 3">HL-DH10</strain>
    </source>
</reference>
<dbReference type="SUPFAM" id="SSF51126">
    <property type="entry name" value="Pectin lyase-like"/>
    <property type="match status" value="2"/>
</dbReference>
<dbReference type="InterPro" id="IPR011050">
    <property type="entry name" value="Pectin_lyase_fold/virulence"/>
</dbReference>
<evidence type="ECO:0000256" key="1">
    <source>
        <dbReference type="SAM" id="SignalP"/>
    </source>
</evidence>
<name>A0ABY9Y7K1_9FLAO</name>
<evidence type="ECO:0000313" key="3">
    <source>
        <dbReference type="Proteomes" id="UP001303407"/>
    </source>
</evidence>
<keyword evidence="1" id="KW-0732">Signal</keyword>
<feature type="signal peptide" evidence="1">
    <location>
        <begin position="1"/>
        <end position="16"/>
    </location>
</feature>
<organism evidence="2 3">
    <name type="scientific">Thalassobellus suaedae</name>
    <dbReference type="NCBI Taxonomy" id="3074124"/>
    <lineage>
        <taxon>Bacteria</taxon>
        <taxon>Pseudomonadati</taxon>
        <taxon>Bacteroidota</taxon>
        <taxon>Flavobacteriia</taxon>
        <taxon>Flavobacteriales</taxon>
        <taxon>Flavobacteriaceae</taxon>
        <taxon>Thalassobellus</taxon>
    </lineage>
</organism>
<accession>A0ABY9Y7K1</accession>